<protein>
    <submittedName>
        <fullName evidence="1">Uncharacterized protein</fullName>
    </submittedName>
</protein>
<dbReference type="EMBL" id="MN739440">
    <property type="protein sequence ID" value="QHT04880.1"/>
    <property type="molecule type" value="Genomic_DNA"/>
</dbReference>
<proteinExistence type="predicted"/>
<name>A0A6C0CLV9_9ZZZZ</name>
<evidence type="ECO:0000313" key="1">
    <source>
        <dbReference type="EMBL" id="QHT04880.1"/>
    </source>
</evidence>
<dbReference type="AlphaFoldDB" id="A0A6C0CLV9"/>
<reference evidence="1" key="1">
    <citation type="journal article" date="2020" name="Nature">
        <title>Giant virus diversity and host interactions through global metagenomics.</title>
        <authorList>
            <person name="Schulz F."/>
            <person name="Roux S."/>
            <person name="Paez-Espino D."/>
            <person name="Jungbluth S."/>
            <person name="Walsh D.A."/>
            <person name="Denef V.J."/>
            <person name="McMahon K.D."/>
            <person name="Konstantinidis K.T."/>
            <person name="Eloe-Fadrosh E.A."/>
            <person name="Kyrpides N.C."/>
            <person name="Woyke T."/>
        </authorList>
    </citation>
    <scope>NUCLEOTIDE SEQUENCE</scope>
    <source>
        <strain evidence="1">GVMAG-M-3300021343-4</strain>
    </source>
</reference>
<accession>A0A6C0CLV9</accession>
<organism evidence="1">
    <name type="scientific">viral metagenome</name>
    <dbReference type="NCBI Taxonomy" id="1070528"/>
    <lineage>
        <taxon>unclassified sequences</taxon>
        <taxon>metagenomes</taxon>
        <taxon>organismal metagenomes</taxon>
    </lineage>
</organism>
<sequence>MNRAYTPDCFKHRNGVRVTQITKTGFVVTSRDDHYHYTNITFVPRWDNIVECHTHNQEVIYACFANDVLYDFFVKEELGNYEFVKPSVP</sequence>